<sequence length="61" mass="6764">MTITSVAEGEHGTIIITSFFGRRHVHIVRQSLDEVQAMRAQLRGLFPGKITLDLVEGDSID</sequence>
<dbReference type="RefSeq" id="WP_264945483.1">
    <property type="nucleotide sequence ID" value="NZ_JAPDRA010000008.1"/>
</dbReference>
<evidence type="ECO:0000313" key="2">
    <source>
        <dbReference type="Proteomes" id="UP001596977"/>
    </source>
</evidence>
<name>A0ABW3H8R8_9SPHN</name>
<evidence type="ECO:0000313" key="1">
    <source>
        <dbReference type="EMBL" id="MFD0947689.1"/>
    </source>
</evidence>
<protein>
    <submittedName>
        <fullName evidence="1">Uncharacterized protein</fullName>
    </submittedName>
</protein>
<gene>
    <name evidence="1" type="ORF">ACFQ1E_15175</name>
</gene>
<comment type="caution">
    <text evidence="1">The sequence shown here is derived from an EMBL/GenBank/DDBJ whole genome shotgun (WGS) entry which is preliminary data.</text>
</comment>
<dbReference type="EMBL" id="JBHTJG010000008">
    <property type="protein sequence ID" value="MFD0947689.1"/>
    <property type="molecule type" value="Genomic_DNA"/>
</dbReference>
<organism evidence="1 2">
    <name type="scientific">Sphingomonas canadensis</name>
    <dbReference type="NCBI Taxonomy" id="1219257"/>
    <lineage>
        <taxon>Bacteria</taxon>
        <taxon>Pseudomonadati</taxon>
        <taxon>Pseudomonadota</taxon>
        <taxon>Alphaproteobacteria</taxon>
        <taxon>Sphingomonadales</taxon>
        <taxon>Sphingomonadaceae</taxon>
        <taxon>Sphingomonas</taxon>
    </lineage>
</organism>
<accession>A0ABW3H8R8</accession>
<keyword evidence="2" id="KW-1185">Reference proteome</keyword>
<dbReference type="Proteomes" id="UP001596977">
    <property type="component" value="Unassembled WGS sequence"/>
</dbReference>
<reference evidence="2" key="1">
    <citation type="journal article" date="2019" name="Int. J. Syst. Evol. Microbiol.">
        <title>The Global Catalogue of Microorganisms (GCM) 10K type strain sequencing project: providing services to taxonomists for standard genome sequencing and annotation.</title>
        <authorList>
            <consortium name="The Broad Institute Genomics Platform"/>
            <consortium name="The Broad Institute Genome Sequencing Center for Infectious Disease"/>
            <person name="Wu L."/>
            <person name="Ma J."/>
        </authorList>
    </citation>
    <scope>NUCLEOTIDE SEQUENCE [LARGE SCALE GENOMIC DNA]</scope>
    <source>
        <strain evidence="2">CCUG 62982</strain>
    </source>
</reference>
<proteinExistence type="predicted"/>